<evidence type="ECO:0008006" key="5">
    <source>
        <dbReference type="Google" id="ProtNLM"/>
    </source>
</evidence>
<organism evidence="3 4">
    <name type="scientific">Stackebrandtia nassauensis (strain DSM 44728 / CIP 108903 / NRRL B-16338 / NBRC 102104 / LLR-40K-21)</name>
    <dbReference type="NCBI Taxonomy" id="446470"/>
    <lineage>
        <taxon>Bacteria</taxon>
        <taxon>Bacillati</taxon>
        <taxon>Actinomycetota</taxon>
        <taxon>Actinomycetes</taxon>
        <taxon>Glycomycetales</taxon>
        <taxon>Glycomycetaceae</taxon>
        <taxon>Stackebrandtia</taxon>
    </lineage>
</organism>
<dbReference type="KEGG" id="sna:Snas_3240"/>
<dbReference type="HOGENOM" id="CLU_782815_0_0_11"/>
<dbReference type="eggNOG" id="COG5563">
    <property type="taxonomic scope" value="Bacteria"/>
</dbReference>
<gene>
    <name evidence="3" type="ordered locus">Snas_3240</name>
</gene>
<name>D3QBM8_STANL</name>
<dbReference type="AlphaFoldDB" id="D3QBM8"/>
<evidence type="ECO:0000256" key="1">
    <source>
        <dbReference type="SAM" id="MobiDB-lite"/>
    </source>
</evidence>
<protein>
    <recommendedName>
        <fullName evidence="5">Extracellular repeat protein, HAF family</fullName>
    </recommendedName>
</protein>
<keyword evidence="4" id="KW-1185">Reference proteome</keyword>
<dbReference type="RefSeq" id="WP_013018481.1">
    <property type="nucleotide sequence ID" value="NC_013947.1"/>
</dbReference>
<evidence type="ECO:0000313" key="4">
    <source>
        <dbReference type="Proteomes" id="UP000000844"/>
    </source>
</evidence>
<dbReference type="EMBL" id="CP001778">
    <property type="protein sequence ID" value="ADD42910.1"/>
    <property type="molecule type" value="Genomic_DNA"/>
</dbReference>
<feature type="chain" id="PRO_5038507014" description="Extracellular repeat protein, HAF family" evidence="2">
    <location>
        <begin position="22"/>
        <end position="354"/>
    </location>
</feature>
<feature type="signal peptide" evidence="2">
    <location>
        <begin position="1"/>
        <end position="21"/>
    </location>
</feature>
<feature type="compositionally biased region" description="Polar residues" evidence="1">
    <location>
        <begin position="102"/>
        <end position="115"/>
    </location>
</feature>
<reference evidence="3 4" key="1">
    <citation type="journal article" date="2009" name="Stand. Genomic Sci.">
        <title>Complete genome sequence of Stackebrandtia nassauensis type strain (LLR-40K-21).</title>
        <authorList>
            <person name="Munk C."/>
            <person name="Lapidus A."/>
            <person name="Copeland A."/>
            <person name="Jando M."/>
            <person name="Mayilraj S."/>
            <person name="Glavina Del Rio T."/>
            <person name="Nolan M."/>
            <person name="Chen F."/>
            <person name="Lucas S."/>
            <person name="Tice H."/>
            <person name="Cheng J.F."/>
            <person name="Han C."/>
            <person name="Detter J.C."/>
            <person name="Bruce D."/>
            <person name="Goodwin L."/>
            <person name="Chain P."/>
            <person name="Pitluck S."/>
            <person name="Goker M."/>
            <person name="Ovchinikova G."/>
            <person name="Pati A."/>
            <person name="Ivanova N."/>
            <person name="Mavromatis K."/>
            <person name="Chen A."/>
            <person name="Palaniappan K."/>
            <person name="Land M."/>
            <person name="Hauser L."/>
            <person name="Chang Y.J."/>
            <person name="Jeffries C.D."/>
            <person name="Bristow J."/>
            <person name="Eisen J.A."/>
            <person name="Markowitz V."/>
            <person name="Hugenholtz P."/>
            <person name="Kyrpides N.C."/>
            <person name="Klenk H.P."/>
        </authorList>
    </citation>
    <scope>NUCLEOTIDE SEQUENCE [LARGE SCALE GENOMIC DNA]</scope>
    <source>
        <strain evidence="4">DSM 44728 / CIP 108903 / NRRL B-16338 / NBRC 102104 / LLR-40K-21</strain>
    </source>
</reference>
<proteinExistence type="predicted"/>
<evidence type="ECO:0000313" key="3">
    <source>
        <dbReference type="EMBL" id="ADD42910.1"/>
    </source>
</evidence>
<keyword evidence="2" id="KW-0732">Signal</keyword>
<accession>D3QBM8</accession>
<dbReference type="STRING" id="446470.Snas_3240"/>
<sequence>MNARPKLLLALAGGVAAAAIAVPVVSAVADGSPPAGNSASNSTADCELTELAFPDGYDKDVKARSVSASGEYAAGGALGEDGDNPVLWHDGKAIVPEELKSDTTGASAVNDSGQMVGSRGAGEATVPWLYQDGKVTNLKVPKGQSGNSRDINNAGQVVGYTQDDEGRTFPALWPSPDAEPVLLDNPFEDGGGRAYSINEEGTISGKLIDPQDMTVHLWKWTADGKGEELKRPDPGDMVDQDVKTSISGDHVVSVNIAPIGAFPAYAWNLSEGTDGTEIGLPVVEAVSADGTIVGLSKDDKPAMLIDGAVTELPGVQGPASNTDVAHDINQKGDVIVGGVVDENDKQHPAMWNCG</sequence>
<dbReference type="OrthoDB" id="3985792at2"/>
<feature type="region of interest" description="Disordered" evidence="1">
    <location>
        <begin position="101"/>
        <end position="120"/>
    </location>
</feature>
<evidence type="ECO:0000256" key="2">
    <source>
        <dbReference type="SAM" id="SignalP"/>
    </source>
</evidence>
<dbReference type="Proteomes" id="UP000000844">
    <property type="component" value="Chromosome"/>
</dbReference>